<evidence type="ECO:0000256" key="6">
    <source>
        <dbReference type="SAM" id="MobiDB-lite"/>
    </source>
</evidence>
<comment type="subcellular location">
    <subcellularLocation>
        <location evidence="4 5">Nucleus</location>
    </subcellularLocation>
</comment>
<evidence type="ECO:0000256" key="1">
    <source>
        <dbReference type="ARBA" id="ARBA00023125"/>
    </source>
</evidence>
<dbReference type="InterPro" id="IPR009057">
    <property type="entry name" value="Homeodomain-like_sf"/>
</dbReference>
<dbReference type="EMBL" id="JACTAM010000018">
    <property type="protein sequence ID" value="KAI2653638.1"/>
    <property type="molecule type" value="Genomic_DNA"/>
</dbReference>
<feature type="compositionally biased region" description="Basic residues" evidence="6">
    <location>
        <begin position="1"/>
        <end position="13"/>
    </location>
</feature>
<keyword evidence="3 4" id="KW-0539">Nucleus</keyword>
<dbReference type="Pfam" id="PF16878">
    <property type="entry name" value="SIX1_SD"/>
    <property type="match status" value="2"/>
</dbReference>
<dbReference type="Proteomes" id="UP000830375">
    <property type="component" value="Unassembled WGS sequence"/>
</dbReference>
<feature type="region of interest" description="Disordered" evidence="6">
    <location>
        <begin position="1218"/>
        <end position="1275"/>
    </location>
</feature>
<dbReference type="SMART" id="SM00389">
    <property type="entry name" value="HOX"/>
    <property type="match status" value="2"/>
</dbReference>
<name>A0ABQ8LVE3_LABRO</name>
<dbReference type="InterPro" id="IPR017970">
    <property type="entry name" value="Homeobox_CS"/>
</dbReference>
<dbReference type="InterPro" id="IPR031701">
    <property type="entry name" value="SIX1_SD"/>
</dbReference>
<keyword evidence="2 4" id="KW-0371">Homeobox</keyword>
<dbReference type="GO" id="GO:0003677">
    <property type="term" value="F:DNA binding"/>
    <property type="evidence" value="ECO:0007669"/>
    <property type="project" value="UniProtKB-KW"/>
</dbReference>
<feature type="compositionally biased region" description="Polar residues" evidence="6">
    <location>
        <begin position="813"/>
        <end position="825"/>
    </location>
</feature>
<proteinExistence type="predicted"/>
<feature type="region of interest" description="Disordered" evidence="6">
    <location>
        <begin position="249"/>
        <end position="282"/>
    </location>
</feature>
<feature type="region of interest" description="Disordered" evidence="6">
    <location>
        <begin position="843"/>
        <end position="883"/>
    </location>
</feature>
<dbReference type="PANTHER" id="PTHR10390">
    <property type="entry name" value="HOMEOBOX PROTEIN SIX"/>
    <property type="match status" value="1"/>
</dbReference>
<dbReference type="Pfam" id="PF00046">
    <property type="entry name" value="Homeodomain"/>
    <property type="match status" value="2"/>
</dbReference>
<feature type="domain" description="Homeobox" evidence="7">
    <location>
        <begin position="1166"/>
        <end position="1226"/>
    </location>
</feature>
<feature type="region of interest" description="Disordered" evidence="6">
    <location>
        <begin position="792"/>
        <end position="825"/>
    </location>
</feature>
<feature type="compositionally biased region" description="Basic residues" evidence="6">
    <location>
        <begin position="30"/>
        <end position="41"/>
    </location>
</feature>
<feature type="compositionally biased region" description="Low complexity" evidence="6">
    <location>
        <begin position="850"/>
        <end position="879"/>
    </location>
</feature>
<dbReference type="SUPFAM" id="SSF46689">
    <property type="entry name" value="Homeodomain-like"/>
    <property type="match status" value="2"/>
</dbReference>
<feature type="compositionally biased region" description="Basic and acidic residues" evidence="6">
    <location>
        <begin position="265"/>
        <end position="282"/>
    </location>
</feature>
<keyword evidence="9" id="KW-1185">Reference proteome</keyword>
<evidence type="ECO:0000259" key="7">
    <source>
        <dbReference type="PROSITE" id="PS50071"/>
    </source>
</evidence>
<evidence type="ECO:0000313" key="8">
    <source>
        <dbReference type="EMBL" id="KAI2653638.1"/>
    </source>
</evidence>
<feature type="region of interest" description="Disordered" evidence="6">
    <location>
        <begin position="1"/>
        <end position="68"/>
    </location>
</feature>
<evidence type="ECO:0000256" key="5">
    <source>
        <dbReference type="RuleBase" id="RU000682"/>
    </source>
</evidence>
<evidence type="ECO:0000256" key="2">
    <source>
        <dbReference type="ARBA" id="ARBA00023155"/>
    </source>
</evidence>
<gene>
    <name evidence="8" type="ORF">H4Q32_013950</name>
</gene>
<feature type="compositionally biased region" description="Polar residues" evidence="6">
    <location>
        <begin position="793"/>
        <end position="805"/>
    </location>
</feature>
<feature type="DNA-binding region" description="Homeobox" evidence="4">
    <location>
        <begin position="209"/>
        <end position="259"/>
    </location>
</feature>
<dbReference type="PROSITE" id="PS50071">
    <property type="entry name" value="HOMEOBOX_2"/>
    <property type="match status" value="2"/>
</dbReference>
<keyword evidence="1 4" id="KW-0238">DNA-binding</keyword>
<sequence length="1275" mass="135616">MSRWGRLTKRRGVTPRSAAALTRLRENGRERHRRGGRRNLKEKKQSENGPKESTQDEAKVKEETDPDEVSEQLLQSFQNSALSFSTDQVACLCEALLQAGNVDRLWRFLSTIPPSADLLRGNETLLKAQALVAFHREEFNELYAILDSHDFHPSNHGFLQDLYLKARYKEAERSRGRSLGAVDKYRLRKKFPLPKTIWDGEETVYCFKEKSRNALKECYKINRYPTPVEKKNLAKVTGLSLTQVSNWFKNRRQRDRTPSGTNSKSESDGNHSTEDEASKGDLEDIADKPAAQETGSSNASLISLSGAPCSTGQLILNSTGGFLTSSHPLLLNGSPILSGAGTGVIINGLTLSDGHTVTLSPVTANAPLLLNGAQVISKDERGINDIEAQGSLPTVVLNPQASLTSTIPLSLSEDAKTPSSNVSPLDFISLPEASQSLPTNSMSSPTISTSVISPTSLSSLALTPNSIPASTAGSLSSVISSPMMPLQPTQPPEIVVLGKADAQSPTRCSISSPQVLSLPQVVPSIQGVPVSQLMQHPSGATVSSCPQLVPVSPVNSQLPQVSIPQFQTQTLHIGPRLAQAQPQNGLTTLSTSSALSLPQMADGQVLAPQLGDESTSATLPQIQTSMGTQVIPISSPTQVVPISQTKDSAQPQLVPLSLPQLMPVSSIAGTPTGTLSFPQVVPATPSLSIPSPGGAFQILTSGSGTGLSVAQGPIRLSPIGPPQSVPTGTIPGVQLLNSGVIQLPSASPGNILLAGGIGGSPILSVQNGKLILTIPAGIQFASMPVKSVPDNLVPSNSTLDPQSSAVHALENQPAPSLTAQTSNSLQSSPLGFVGASTLYCSPEPGTIANPTPGASPDTPDSSSTPTPTSVLQSQQTLSPDSMLPLSPICSGVATSHQLSQPAWSPVPLSSSAGLTLFDMRGKGELPEDPALLGLPGGESLLLGTPPPGEDVDRDSQLDEVEDMDGDSKILTQLQSVPVDDDLGFTSPENKKAIVRSLLPERFYIAFKPEGTLVLHTSSAGFCILTNSSSSLVGPSTILVPNMAMGFSPEQVACVCEVLLQSGSMDRLSSFLCSLPSISSSNVYLGMVQSQESVLKARAAVAFHHCRFAELYALLEGNVFSPRSHPLLQQLWLRAHYMEAELQRGRPLGAVGKYRIRRKFPLPRTIWDGEETSYCFKEKSRSVLREWYCRKPYPSPREKRDLAAATGLTATQVSNWFKNRRQRDRAATSRQGTSAGAFLSSDEELSPPASPSTLFSCSQQLSAHPPPLRHLGPAHY</sequence>
<dbReference type="InterPro" id="IPR001356">
    <property type="entry name" value="HD"/>
</dbReference>
<accession>A0ABQ8LVE3</accession>
<comment type="caution">
    <text evidence="8">The sequence shown here is derived from an EMBL/GenBank/DDBJ whole genome shotgun (WGS) entry which is preliminary data.</text>
</comment>
<evidence type="ECO:0000256" key="3">
    <source>
        <dbReference type="ARBA" id="ARBA00023242"/>
    </source>
</evidence>
<organism evidence="8 9">
    <name type="scientific">Labeo rohita</name>
    <name type="common">Indian major carp</name>
    <name type="synonym">Cyprinus rohita</name>
    <dbReference type="NCBI Taxonomy" id="84645"/>
    <lineage>
        <taxon>Eukaryota</taxon>
        <taxon>Metazoa</taxon>
        <taxon>Chordata</taxon>
        <taxon>Craniata</taxon>
        <taxon>Vertebrata</taxon>
        <taxon>Euteleostomi</taxon>
        <taxon>Actinopterygii</taxon>
        <taxon>Neopterygii</taxon>
        <taxon>Teleostei</taxon>
        <taxon>Ostariophysi</taxon>
        <taxon>Cypriniformes</taxon>
        <taxon>Cyprinidae</taxon>
        <taxon>Labeoninae</taxon>
        <taxon>Labeonini</taxon>
        <taxon>Labeo</taxon>
    </lineage>
</organism>
<feature type="domain" description="Homeobox" evidence="7">
    <location>
        <begin position="207"/>
        <end position="258"/>
    </location>
</feature>
<feature type="compositionally biased region" description="Polar residues" evidence="6">
    <location>
        <begin position="1250"/>
        <end position="1261"/>
    </location>
</feature>
<feature type="compositionally biased region" description="Basic and acidic residues" evidence="6">
    <location>
        <begin position="42"/>
        <end position="63"/>
    </location>
</feature>
<dbReference type="CDD" id="cd00086">
    <property type="entry name" value="homeodomain"/>
    <property type="match status" value="2"/>
</dbReference>
<reference evidence="8 9" key="1">
    <citation type="submission" date="2022-01" db="EMBL/GenBank/DDBJ databases">
        <title>A high-quality chromosome-level genome assembly of rohu carp, Labeo rohita.</title>
        <authorList>
            <person name="Arick M.A. II"/>
            <person name="Hsu C.-Y."/>
            <person name="Magbanua Z."/>
            <person name="Pechanova O."/>
            <person name="Grover C."/>
            <person name="Miller E."/>
            <person name="Thrash A."/>
            <person name="Ezzel L."/>
            <person name="Alam S."/>
            <person name="Benzie J."/>
            <person name="Hamilton M."/>
            <person name="Karsi A."/>
            <person name="Lawrence M.L."/>
            <person name="Peterson D.G."/>
        </authorList>
    </citation>
    <scope>NUCLEOTIDE SEQUENCE [LARGE SCALE GENOMIC DNA]</scope>
    <source>
        <strain evidence="9">BAU-BD-2019</strain>
        <tissue evidence="8">Blood</tissue>
    </source>
</reference>
<dbReference type="PANTHER" id="PTHR10390:SF65">
    <property type="entry name" value="HOMEOBOX PROTEIN SIX5"/>
    <property type="match status" value="1"/>
</dbReference>
<feature type="DNA-binding region" description="Homeobox" evidence="4">
    <location>
        <begin position="1168"/>
        <end position="1227"/>
    </location>
</feature>
<protein>
    <submittedName>
        <fullName evidence="8">Homeobox protein SIX4</fullName>
    </submittedName>
</protein>
<dbReference type="PROSITE" id="PS00027">
    <property type="entry name" value="HOMEOBOX_1"/>
    <property type="match status" value="2"/>
</dbReference>
<dbReference type="Gene3D" id="1.10.10.60">
    <property type="entry name" value="Homeodomain-like"/>
    <property type="match status" value="2"/>
</dbReference>
<evidence type="ECO:0000256" key="4">
    <source>
        <dbReference type="PROSITE-ProRule" id="PRU00108"/>
    </source>
</evidence>
<evidence type="ECO:0000313" key="9">
    <source>
        <dbReference type="Proteomes" id="UP000830375"/>
    </source>
</evidence>